<name>A0ABP9D8Z5_9BACT</name>
<feature type="domain" description="GGDEF" evidence="3">
    <location>
        <begin position="211"/>
        <end position="369"/>
    </location>
</feature>
<dbReference type="InterPro" id="IPR054767">
    <property type="entry name" value="Cas10-Cmr2_palm2"/>
</dbReference>
<evidence type="ECO:0000313" key="4">
    <source>
        <dbReference type="EMBL" id="GAA4829487.1"/>
    </source>
</evidence>
<dbReference type="Gene3D" id="3.30.70.270">
    <property type="match status" value="1"/>
</dbReference>
<dbReference type="PROSITE" id="PS50887">
    <property type="entry name" value="GGDEF"/>
    <property type="match status" value="1"/>
</dbReference>
<comment type="caution">
    <text evidence="4">The sequence shown here is derived from an EMBL/GenBank/DDBJ whole genome shotgun (WGS) entry which is preliminary data.</text>
</comment>
<proteinExistence type="predicted"/>
<dbReference type="RefSeq" id="WP_345370307.1">
    <property type="nucleotide sequence ID" value="NZ_BAABJX010000021.1"/>
</dbReference>
<dbReference type="EMBL" id="BAABJX010000021">
    <property type="protein sequence ID" value="GAA4829487.1"/>
    <property type="molecule type" value="Genomic_DNA"/>
</dbReference>
<dbReference type="InterPro" id="IPR043128">
    <property type="entry name" value="Rev_trsase/Diguanyl_cyclase"/>
</dbReference>
<keyword evidence="5" id="KW-1185">Reference proteome</keyword>
<dbReference type="PANTHER" id="PTHR36528">
    <property type="entry name" value="CRISPR SYSTEM SINGLE-STRAND-SPECIFIC DEOXYRIBONUCLEASE CAS10/CSM1 (SUBTYPE III-A)"/>
    <property type="match status" value="1"/>
</dbReference>
<evidence type="ECO:0000256" key="1">
    <source>
        <dbReference type="ARBA" id="ARBA00022741"/>
    </source>
</evidence>
<dbReference type="InterPro" id="IPR052117">
    <property type="entry name" value="Cas10/Csm1_subtype-III-A"/>
</dbReference>
<dbReference type="PANTHER" id="PTHR36528:SF1">
    <property type="entry name" value="CRISPR SYSTEM SINGLE-STRAND-SPECIFIC DEOXYRIBONUCLEASE CAS10_CSM1 (SUBTYPE III-A)"/>
    <property type="match status" value="1"/>
</dbReference>
<evidence type="ECO:0000259" key="3">
    <source>
        <dbReference type="PROSITE" id="PS50887"/>
    </source>
</evidence>
<reference evidence="5" key="1">
    <citation type="journal article" date="2019" name="Int. J. Syst. Evol. Microbiol.">
        <title>The Global Catalogue of Microorganisms (GCM) 10K type strain sequencing project: providing services to taxonomists for standard genome sequencing and annotation.</title>
        <authorList>
            <consortium name="The Broad Institute Genomics Platform"/>
            <consortium name="The Broad Institute Genome Sequencing Center for Infectious Disease"/>
            <person name="Wu L."/>
            <person name="Ma J."/>
        </authorList>
    </citation>
    <scope>NUCLEOTIDE SEQUENCE [LARGE SCALE GENOMIC DNA]</scope>
    <source>
        <strain evidence="5">JCM 18326</strain>
    </source>
</reference>
<gene>
    <name evidence="4" type="ORF">GCM10023331_13310</name>
</gene>
<dbReference type="InterPro" id="IPR000160">
    <property type="entry name" value="GGDEF_dom"/>
</dbReference>
<keyword evidence="1" id="KW-0547">Nucleotide-binding</keyword>
<dbReference type="Proteomes" id="UP001500298">
    <property type="component" value="Unassembled WGS sequence"/>
</dbReference>
<dbReference type="Pfam" id="PF22335">
    <property type="entry name" value="Cas10-Cmr2_palm2"/>
    <property type="match status" value="1"/>
</dbReference>
<sequence>MAKYLYGASVNGIQSFIFETNKLKEIIGGSELVEQICTTLFEKQLGKSLEGDSNVFQMAAGAIKYLFESEEECRKFVKEFPLVVRNHALGVSLTQAVVEVKESLTEDHFYDLEKKLQQARNKAVVQATPASMLMDRSRKTGQAGVEYVKNEVVGEAASQKRKVTEGRYDKEGKGAKHRLYTKIFGEEVVDAQFHELKDLELKHLTSNERTGWIAVIHADGNGLGQLIMSLQEKEIKGSAFSRVMREFSQGLDKATEEAALHVVRSMELTPKDIVPVILGGDDLTVIIRAAKAFEFAELFSKKFEEMTRKYMGAIENEQAKELLKEGLTICTGISYIKYNYPIHYGVNLAEALCKKAKKESKGIVKGSQQLPPSSIMFHRVQASFVEDFTTLVRDELTSQYFISIDENGNEKSHPFVGGPYFLEEQDGWHTVFELNKSLKNLRTKNAPSSPLRQWIGELYVNKTVAAQHLNRIKSVHSKAVEPLNLNVPESNPDAFSQMVGRIHDALTLNAVSK</sequence>
<evidence type="ECO:0000256" key="2">
    <source>
        <dbReference type="ARBA" id="ARBA00023118"/>
    </source>
</evidence>
<evidence type="ECO:0000313" key="5">
    <source>
        <dbReference type="Proteomes" id="UP001500298"/>
    </source>
</evidence>
<protein>
    <recommendedName>
        <fullName evidence="3">GGDEF domain-containing protein</fullName>
    </recommendedName>
</protein>
<accession>A0ABP9D8Z5</accession>
<organism evidence="4 5">
    <name type="scientific">Algivirga pacifica</name>
    <dbReference type="NCBI Taxonomy" id="1162670"/>
    <lineage>
        <taxon>Bacteria</taxon>
        <taxon>Pseudomonadati</taxon>
        <taxon>Bacteroidota</taxon>
        <taxon>Cytophagia</taxon>
        <taxon>Cytophagales</taxon>
        <taxon>Flammeovirgaceae</taxon>
        <taxon>Algivirga</taxon>
    </lineage>
</organism>
<keyword evidence="2" id="KW-0051">Antiviral defense</keyword>